<gene>
    <name evidence="11" type="ORF">AWT59_1671</name>
</gene>
<feature type="transmembrane region" description="Helical" evidence="10">
    <location>
        <begin position="318"/>
        <end position="338"/>
    </location>
</feature>
<evidence type="ECO:0000256" key="2">
    <source>
        <dbReference type="ARBA" id="ARBA00022448"/>
    </source>
</evidence>
<evidence type="ECO:0000256" key="1">
    <source>
        <dbReference type="ARBA" id="ARBA00004141"/>
    </source>
</evidence>
<dbReference type="Gene3D" id="1.10.3080.10">
    <property type="entry name" value="Clc chloride channel"/>
    <property type="match status" value="1"/>
</dbReference>
<dbReference type="CDD" id="cd00400">
    <property type="entry name" value="Voltage_gated_ClC"/>
    <property type="match status" value="1"/>
</dbReference>
<feature type="transmembrane region" description="Helical" evidence="10">
    <location>
        <begin position="274"/>
        <end position="298"/>
    </location>
</feature>
<reference evidence="11 12" key="1">
    <citation type="submission" date="2016-02" db="EMBL/GenBank/DDBJ databases">
        <authorList>
            <person name="Wen L."/>
            <person name="He K."/>
            <person name="Yang H."/>
        </authorList>
    </citation>
    <scope>NUCLEOTIDE SEQUENCE [LARGE SCALE GENOMIC DNA]</scope>
    <source>
        <strain evidence="11">ShG14-8</strain>
    </source>
</reference>
<evidence type="ECO:0000256" key="3">
    <source>
        <dbReference type="ARBA" id="ARBA00022692"/>
    </source>
</evidence>
<keyword evidence="7" id="KW-0869">Chloride channel</keyword>
<evidence type="ECO:0000256" key="4">
    <source>
        <dbReference type="ARBA" id="ARBA00022989"/>
    </source>
</evidence>
<comment type="caution">
    <text evidence="11">The sequence shown here is derived from an EMBL/GenBank/DDBJ whole genome shotgun (WGS) entry which is preliminary data.</text>
</comment>
<dbReference type="GO" id="GO:0034707">
    <property type="term" value="C:chloride channel complex"/>
    <property type="evidence" value="ECO:0007669"/>
    <property type="project" value="UniProtKB-KW"/>
</dbReference>
<keyword evidence="3 10" id="KW-0812">Transmembrane</keyword>
<evidence type="ECO:0000256" key="6">
    <source>
        <dbReference type="ARBA" id="ARBA00023136"/>
    </source>
</evidence>
<evidence type="ECO:0000256" key="10">
    <source>
        <dbReference type="SAM" id="Phobius"/>
    </source>
</evidence>
<feature type="transmembrane region" description="Helical" evidence="10">
    <location>
        <begin position="350"/>
        <end position="369"/>
    </location>
</feature>
<proteinExistence type="predicted"/>
<dbReference type="InterPro" id="IPR050368">
    <property type="entry name" value="ClC-type_chloride_channel"/>
</dbReference>
<dbReference type="Pfam" id="PF00654">
    <property type="entry name" value="Voltage_CLC"/>
    <property type="match status" value="1"/>
</dbReference>
<keyword evidence="9" id="KW-0407">Ion channel</keyword>
<feature type="transmembrane region" description="Helical" evidence="10">
    <location>
        <begin position="32"/>
        <end position="57"/>
    </location>
</feature>
<protein>
    <submittedName>
        <fullName evidence="11">Chloride channel, voltage gated</fullName>
    </submittedName>
</protein>
<dbReference type="PRINTS" id="PR00762">
    <property type="entry name" value="CLCHANNEL"/>
</dbReference>
<evidence type="ECO:0000256" key="5">
    <source>
        <dbReference type="ARBA" id="ARBA00023065"/>
    </source>
</evidence>
<dbReference type="GO" id="GO:0005254">
    <property type="term" value="F:chloride channel activity"/>
    <property type="evidence" value="ECO:0007669"/>
    <property type="project" value="UniProtKB-KW"/>
</dbReference>
<feature type="transmembrane region" description="Helical" evidence="10">
    <location>
        <begin position="246"/>
        <end position="267"/>
    </location>
</feature>
<accession>A0A139BTB5</accession>
<dbReference type="SUPFAM" id="SSF81340">
    <property type="entry name" value="Clc chloride channel"/>
    <property type="match status" value="1"/>
</dbReference>
<reference evidence="11 12" key="2">
    <citation type="submission" date="2016-03" db="EMBL/GenBank/DDBJ databases">
        <title>New uncultured bacterium of the family Gallionellaceae from acid mine drainage: description and reconstruction of genome based on metagenomic analysis of microbial community.</title>
        <authorList>
            <person name="Kadnikov V."/>
            <person name="Ivasenko D."/>
            <person name="Beletsky A."/>
            <person name="Mardanov A."/>
            <person name="Danilova E."/>
            <person name="Pimenov N."/>
            <person name="Karnachuk O."/>
            <person name="Ravin N."/>
        </authorList>
    </citation>
    <scope>NUCLEOTIDE SEQUENCE [LARGE SCALE GENOMIC DNA]</scope>
    <source>
        <strain evidence="11">ShG14-8</strain>
    </source>
</reference>
<comment type="subcellular location">
    <subcellularLocation>
        <location evidence="1">Membrane</location>
        <topology evidence="1">Multi-pass membrane protein</topology>
    </subcellularLocation>
</comment>
<dbReference type="PATRIC" id="fig|1796491.3.peg.1833"/>
<dbReference type="EMBL" id="LSLI01000038">
    <property type="protein sequence ID" value="KXS32200.1"/>
    <property type="molecule type" value="Genomic_DNA"/>
</dbReference>
<evidence type="ECO:0000256" key="9">
    <source>
        <dbReference type="ARBA" id="ARBA00023303"/>
    </source>
</evidence>
<keyword evidence="5" id="KW-0406">Ion transport</keyword>
<keyword evidence="4 10" id="KW-1133">Transmembrane helix</keyword>
<feature type="transmembrane region" description="Helical" evidence="10">
    <location>
        <begin position="375"/>
        <end position="398"/>
    </location>
</feature>
<feature type="transmembrane region" description="Helical" evidence="10">
    <location>
        <begin position="405"/>
        <end position="423"/>
    </location>
</feature>
<keyword evidence="8" id="KW-0868">Chloride</keyword>
<dbReference type="PANTHER" id="PTHR43427">
    <property type="entry name" value="CHLORIDE CHANNEL PROTEIN CLC-E"/>
    <property type="match status" value="1"/>
</dbReference>
<keyword evidence="6 10" id="KW-0472">Membrane</keyword>
<dbReference type="InterPro" id="IPR001807">
    <property type="entry name" value="ClC"/>
</dbReference>
<organism evidence="11 12">
    <name type="scientific">Candidatus Gallionella acididurans</name>
    <dbReference type="NCBI Taxonomy" id="1796491"/>
    <lineage>
        <taxon>Bacteria</taxon>
        <taxon>Pseudomonadati</taxon>
        <taxon>Pseudomonadota</taxon>
        <taxon>Betaproteobacteria</taxon>
        <taxon>Nitrosomonadales</taxon>
        <taxon>Gallionellaceae</taxon>
        <taxon>Gallionella</taxon>
    </lineage>
</organism>
<dbReference type="AlphaFoldDB" id="A0A139BTB5"/>
<sequence>MTGDKEATTPAPADAGFNPPSRYGRNLQLLRMMGLAVTIGILGALAVLGFHLLLLTLETRLYGSNQGLVADAMRLPPGIRAIVPALGGLAAGLLLQYLLGRGKGQAGADYMEAISAGSDIPVRSSLLKSLASAATVVSGGSIGREGSMVQLAALSGSLLGKVLHLSADERRFAVACGAAAGLAGAYNTPIAGALFVAEIVLGGFSVGSFGPLLLAAAIADSVVRHFSSVGPIFAASPGTLQSVPELLLVVVTGIAAGLLGPLFIGALNRAHRYLAALSVPLWLKMALAGLAVGGLSVIRPEVWGNGYSVVNSLLHQPWLWQIVLLILVLKIVATVLTSGSGAVGGVFTPTLFVGAALGTLAGNVVQLMLPGVSMTAYTLVGMSAFLSAVTHAPLTAVVMVSEMTAGYGLVPALVLASLAGYYVSSVLHPGSIYASSIPQNHPTQNMPSTHF</sequence>
<evidence type="ECO:0000256" key="8">
    <source>
        <dbReference type="ARBA" id="ARBA00023214"/>
    </source>
</evidence>
<evidence type="ECO:0000256" key="7">
    <source>
        <dbReference type="ARBA" id="ARBA00023173"/>
    </source>
</evidence>
<dbReference type="PANTHER" id="PTHR43427:SF6">
    <property type="entry name" value="CHLORIDE CHANNEL PROTEIN CLC-E"/>
    <property type="match status" value="1"/>
</dbReference>
<evidence type="ECO:0000313" key="11">
    <source>
        <dbReference type="EMBL" id="KXS32200.1"/>
    </source>
</evidence>
<dbReference type="InterPro" id="IPR014743">
    <property type="entry name" value="Cl-channel_core"/>
</dbReference>
<evidence type="ECO:0000313" key="12">
    <source>
        <dbReference type="Proteomes" id="UP000070578"/>
    </source>
</evidence>
<dbReference type="GO" id="GO:0005886">
    <property type="term" value="C:plasma membrane"/>
    <property type="evidence" value="ECO:0007669"/>
    <property type="project" value="TreeGrafter"/>
</dbReference>
<feature type="transmembrane region" description="Helical" evidence="10">
    <location>
        <begin position="77"/>
        <end position="99"/>
    </location>
</feature>
<dbReference type="Proteomes" id="UP000070578">
    <property type="component" value="Unassembled WGS sequence"/>
</dbReference>
<name>A0A139BTB5_9PROT</name>
<feature type="transmembrane region" description="Helical" evidence="10">
    <location>
        <begin position="195"/>
        <end position="219"/>
    </location>
</feature>
<keyword evidence="2" id="KW-0813">Transport</keyword>